<comment type="caution">
    <text evidence="1">The sequence shown here is derived from an EMBL/GenBank/DDBJ whole genome shotgun (WGS) entry which is preliminary data.</text>
</comment>
<protein>
    <submittedName>
        <fullName evidence="1">Uncharacterized protein</fullName>
    </submittedName>
</protein>
<name>A0AAW8JHN3_9GAMM</name>
<dbReference type="EMBL" id="JAVIDA010000006">
    <property type="protein sequence ID" value="MDQ9071106.1"/>
    <property type="molecule type" value="Genomic_DNA"/>
</dbReference>
<proteinExistence type="predicted"/>
<dbReference type="Proteomes" id="UP001243195">
    <property type="component" value="Unassembled WGS sequence"/>
</dbReference>
<reference evidence="1" key="1">
    <citation type="submission" date="2023-08" db="EMBL/GenBank/DDBJ databases">
        <title>Emergence of clinically-relevant ST2 carbapenem-resistant Acinetobacter baumannii strains in hospital sewages in Zhejiang, East of China.</title>
        <authorList>
            <person name="Kaichao C."/>
            <person name="Zhang R."/>
        </authorList>
    </citation>
    <scope>NUCLEOTIDE SEQUENCE</scope>
    <source>
        <strain evidence="1">M-SY-60</strain>
    </source>
</reference>
<accession>A0AAW8JHN3</accession>
<dbReference type="AlphaFoldDB" id="A0AAW8JHN3"/>
<sequence>MGGPADARRGGVNAVEFVEKFGWDLAQRDVVCLETGFITKKDFLDHYGFEILDDLKRLVESWELVESKGGLAKAREWVEKTCFPLSDNTIRLKRAVYDVESVGGGV</sequence>
<evidence type="ECO:0000313" key="1">
    <source>
        <dbReference type="EMBL" id="MDQ9071106.1"/>
    </source>
</evidence>
<dbReference type="RefSeq" id="WP_308955516.1">
    <property type="nucleotide sequence ID" value="NZ_JASVDU010000143.1"/>
</dbReference>
<gene>
    <name evidence="1" type="ORF">RFH51_06500</name>
</gene>
<organism evidence="1 2">
    <name type="scientific">Acinetobacter gerneri</name>
    <dbReference type="NCBI Taxonomy" id="202952"/>
    <lineage>
        <taxon>Bacteria</taxon>
        <taxon>Pseudomonadati</taxon>
        <taxon>Pseudomonadota</taxon>
        <taxon>Gammaproteobacteria</taxon>
        <taxon>Moraxellales</taxon>
        <taxon>Moraxellaceae</taxon>
        <taxon>Acinetobacter</taxon>
    </lineage>
</organism>
<evidence type="ECO:0000313" key="2">
    <source>
        <dbReference type="Proteomes" id="UP001243195"/>
    </source>
</evidence>